<dbReference type="PANTHER" id="PTHR13556:SF2">
    <property type="entry name" value="TRANSCRIPTIONAL ADAPTER 3"/>
    <property type="match status" value="1"/>
</dbReference>
<evidence type="ECO:0000313" key="7">
    <source>
        <dbReference type="EMBL" id="KAF2148475.1"/>
    </source>
</evidence>
<dbReference type="EMBL" id="ML996093">
    <property type="protein sequence ID" value="KAF2148475.1"/>
    <property type="molecule type" value="Genomic_DNA"/>
</dbReference>
<feature type="compositionally biased region" description="Basic and acidic residues" evidence="6">
    <location>
        <begin position="119"/>
        <end position="152"/>
    </location>
</feature>
<feature type="compositionally biased region" description="Basic and acidic residues" evidence="6">
    <location>
        <begin position="385"/>
        <end position="395"/>
    </location>
</feature>
<feature type="compositionally biased region" description="Polar residues" evidence="6">
    <location>
        <begin position="193"/>
        <end position="202"/>
    </location>
</feature>
<feature type="region of interest" description="Disordered" evidence="6">
    <location>
        <begin position="117"/>
        <end position="208"/>
    </location>
</feature>
<evidence type="ECO:0000256" key="5">
    <source>
        <dbReference type="ARBA" id="ARBA00023242"/>
    </source>
</evidence>
<gene>
    <name evidence="7" type="ORF">K461DRAFT_282937</name>
</gene>
<dbReference type="GO" id="GO:0005634">
    <property type="term" value="C:nucleus"/>
    <property type="evidence" value="ECO:0007669"/>
    <property type="project" value="UniProtKB-SubCell"/>
</dbReference>
<keyword evidence="5" id="KW-0539">Nucleus</keyword>
<comment type="subcellular location">
    <subcellularLocation>
        <location evidence="1">Nucleus</location>
    </subcellularLocation>
</comment>
<dbReference type="InterPro" id="IPR019340">
    <property type="entry name" value="Histone_AcTrfase_su3"/>
</dbReference>
<keyword evidence="3" id="KW-0805">Transcription regulation</keyword>
<evidence type="ECO:0000256" key="1">
    <source>
        <dbReference type="ARBA" id="ARBA00004123"/>
    </source>
</evidence>
<comment type="caution">
    <text evidence="7">The sequence shown here is derived from an EMBL/GenBank/DDBJ whole genome shotgun (WGS) entry which is preliminary data.</text>
</comment>
<dbReference type="GO" id="GO:0006357">
    <property type="term" value="P:regulation of transcription by RNA polymerase II"/>
    <property type="evidence" value="ECO:0007669"/>
    <property type="project" value="TreeGrafter"/>
</dbReference>
<evidence type="ECO:0000256" key="3">
    <source>
        <dbReference type="ARBA" id="ARBA00023015"/>
    </source>
</evidence>
<feature type="region of interest" description="Disordered" evidence="6">
    <location>
        <begin position="329"/>
        <end position="352"/>
    </location>
</feature>
<keyword evidence="8" id="KW-1185">Reference proteome</keyword>
<comment type="similarity">
    <text evidence="2">Belongs to the NGG1 family.</text>
</comment>
<accession>A0A9P4IU00</accession>
<feature type="region of interest" description="Disordered" evidence="6">
    <location>
        <begin position="1"/>
        <end position="48"/>
    </location>
</feature>
<dbReference type="GO" id="GO:0003713">
    <property type="term" value="F:transcription coactivator activity"/>
    <property type="evidence" value="ECO:0007669"/>
    <property type="project" value="TreeGrafter"/>
</dbReference>
<sequence>MPGPQGAKSRNSKQQNRDRRSRSRNTTPLSSGPETSPAPPPLTGESPYLRTSLSALLVPHNASIEALIDRYSSGGNNPPSSTSLNALHDGIHSQVLAHVANRGTACDRAMRVLSQKRKERIEAERQRDEHERMEEERRKRDKKMNGKKRDREEMEDETRPPTVGAHGLARQDGVDVHMDGVQTTPPKAEAAGSPSSVSETSHQPPPAHAVANYQSFGDDPTQYDDPTIYDIREMTPDMSEEEKKAILCVADYPHSDLHDLTPGTPPDMDFSNAKPANQVAFTTFLTYLESYVRQLTEEDVAFLKERGDRVDPFLMPVRGPMPYREVWAREDGHNPKDPMGDNLPPNEARGSIEDMNDEVSTTDEVSSGPLLARLLSIFRSTPTTKKKEEADKDENVDANGDVSMTNGDTSLFEQQAGASTEDSDATKPATYISDLTGNSANKPPLPATRGFATLEQRMLQELRYHGLLTPEATPDFDGHFDDEVAARLRYLQSELRTIVTENGARKARVLELTEERMAMQEYSTIADDLDNQINAAYSKRNRTMGKPKKGASKARPGQPSGVAVSRNNLSEGVRMLMERRIQWRDLIGPVVEWGQKGIPKDTVFDRTTMERLMKAEGEAGDTEDV</sequence>
<feature type="region of interest" description="Disordered" evidence="6">
    <location>
        <begin position="383"/>
        <end position="446"/>
    </location>
</feature>
<dbReference type="OrthoDB" id="1232at2759"/>
<evidence type="ECO:0000256" key="2">
    <source>
        <dbReference type="ARBA" id="ARBA00005330"/>
    </source>
</evidence>
<dbReference type="Proteomes" id="UP000799439">
    <property type="component" value="Unassembled WGS sequence"/>
</dbReference>
<reference evidence="7" key="1">
    <citation type="journal article" date="2020" name="Stud. Mycol.">
        <title>101 Dothideomycetes genomes: a test case for predicting lifestyles and emergence of pathogens.</title>
        <authorList>
            <person name="Haridas S."/>
            <person name="Albert R."/>
            <person name="Binder M."/>
            <person name="Bloem J."/>
            <person name="Labutti K."/>
            <person name="Salamov A."/>
            <person name="Andreopoulos B."/>
            <person name="Baker S."/>
            <person name="Barry K."/>
            <person name="Bills G."/>
            <person name="Bluhm B."/>
            <person name="Cannon C."/>
            <person name="Castanera R."/>
            <person name="Culley D."/>
            <person name="Daum C."/>
            <person name="Ezra D."/>
            <person name="Gonzalez J."/>
            <person name="Henrissat B."/>
            <person name="Kuo A."/>
            <person name="Liang C."/>
            <person name="Lipzen A."/>
            <person name="Lutzoni F."/>
            <person name="Magnuson J."/>
            <person name="Mondo S."/>
            <person name="Nolan M."/>
            <person name="Ohm R."/>
            <person name="Pangilinan J."/>
            <person name="Park H.-J."/>
            <person name="Ramirez L."/>
            <person name="Alfaro M."/>
            <person name="Sun H."/>
            <person name="Tritt A."/>
            <person name="Yoshinaga Y."/>
            <person name="Zwiers L.-H."/>
            <person name="Turgeon B."/>
            <person name="Goodwin S."/>
            <person name="Spatafora J."/>
            <person name="Crous P."/>
            <person name="Grigoriev I."/>
        </authorList>
    </citation>
    <scope>NUCLEOTIDE SEQUENCE</scope>
    <source>
        <strain evidence="7">CBS 260.36</strain>
    </source>
</reference>
<evidence type="ECO:0008006" key="9">
    <source>
        <dbReference type="Google" id="ProtNLM"/>
    </source>
</evidence>
<organism evidence="7 8">
    <name type="scientific">Myriangium duriaei CBS 260.36</name>
    <dbReference type="NCBI Taxonomy" id="1168546"/>
    <lineage>
        <taxon>Eukaryota</taxon>
        <taxon>Fungi</taxon>
        <taxon>Dikarya</taxon>
        <taxon>Ascomycota</taxon>
        <taxon>Pezizomycotina</taxon>
        <taxon>Dothideomycetes</taxon>
        <taxon>Dothideomycetidae</taxon>
        <taxon>Myriangiales</taxon>
        <taxon>Myriangiaceae</taxon>
        <taxon>Myriangium</taxon>
    </lineage>
</organism>
<feature type="compositionally biased region" description="Polar residues" evidence="6">
    <location>
        <begin position="402"/>
        <end position="420"/>
    </location>
</feature>
<evidence type="ECO:0000256" key="6">
    <source>
        <dbReference type="SAM" id="MobiDB-lite"/>
    </source>
</evidence>
<dbReference type="PANTHER" id="PTHR13556">
    <property type="entry name" value="TRANSCRIPTIONAL ADAPTER 3-RELATED"/>
    <property type="match status" value="1"/>
</dbReference>
<feature type="region of interest" description="Disordered" evidence="6">
    <location>
        <begin position="541"/>
        <end position="566"/>
    </location>
</feature>
<evidence type="ECO:0000256" key="4">
    <source>
        <dbReference type="ARBA" id="ARBA00023163"/>
    </source>
</evidence>
<name>A0A9P4IU00_9PEZI</name>
<dbReference type="AlphaFoldDB" id="A0A9P4IU00"/>
<feature type="compositionally biased region" description="Basic and acidic residues" evidence="6">
    <location>
        <begin position="329"/>
        <end position="339"/>
    </location>
</feature>
<feature type="compositionally biased region" description="Basic residues" evidence="6">
    <location>
        <begin position="541"/>
        <end position="552"/>
    </location>
</feature>
<keyword evidence="4" id="KW-0804">Transcription</keyword>
<dbReference type="Pfam" id="PF10198">
    <property type="entry name" value="Ada3"/>
    <property type="match status" value="1"/>
</dbReference>
<evidence type="ECO:0000313" key="8">
    <source>
        <dbReference type="Proteomes" id="UP000799439"/>
    </source>
</evidence>
<proteinExistence type="inferred from homology"/>
<protein>
    <recommendedName>
        <fullName evidence="9">Transcriptional regulator Ngg1</fullName>
    </recommendedName>
</protein>
<dbReference type="GO" id="GO:0000124">
    <property type="term" value="C:SAGA complex"/>
    <property type="evidence" value="ECO:0007669"/>
    <property type="project" value="TreeGrafter"/>
</dbReference>